<protein>
    <submittedName>
        <fullName evidence="7">Nitrate reductase</fullName>
    </submittedName>
</protein>
<accession>A0A1E7YS48</accession>
<evidence type="ECO:0000313" key="7">
    <source>
        <dbReference type="EMBL" id="OFC42615.1"/>
    </source>
</evidence>
<evidence type="ECO:0000256" key="1">
    <source>
        <dbReference type="ARBA" id="ARBA00009437"/>
    </source>
</evidence>
<sequence>MSLRHVTLHQLRIFTVLARHLNMTRAARELHQTPAALSIQIKQLAEYAGAPLYEQVGKKLFLTASGEAVERAGRDILRRLESLTQELDAHRNVERGLLRLAIITTAEYFAPRLVGAFCQEYPGIEVRLEIVNRDSILERLKQNLDDLYIMGQVPEGFPGTAYPFLDNPIVLIAPADHPLTRASAIAPERIGEESFILREEGSGTRMTAENFFRERGIQLRVRMTMSSNEAVKQLVAGGLGLSVLSRNTVAAEVAAGDVAILDVAGFPIRRHWHVVHRRNKRLPAVAERFLSFLLRDRSEPET</sequence>
<evidence type="ECO:0000256" key="4">
    <source>
        <dbReference type="ARBA" id="ARBA00023163"/>
    </source>
</evidence>
<dbReference type="AlphaFoldDB" id="A0A1E7YS48"/>
<evidence type="ECO:0000256" key="2">
    <source>
        <dbReference type="ARBA" id="ARBA00023015"/>
    </source>
</evidence>
<dbReference type="InterPro" id="IPR000847">
    <property type="entry name" value="LysR_HTH_N"/>
</dbReference>
<keyword evidence="2" id="KW-0805">Transcription regulation</keyword>
<name>A0A1E7YS48_9PROT</name>
<dbReference type="Pfam" id="PF00126">
    <property type="entry name" value="HTH_1"/>
    <property type="match status" value="1"/>
</dbReference>
<keyword evidence="3" id="KW-0238">DNA-binding</keyword>
<organism evidence="7 9">
    <name type="scientific">Acidithiobacillus caldus</name>
    <dbReference type="NCBI Taxonomy" id="33059"/>
    <lineage>
        <taxon>Bacteria</taxon>
        <taxon>Pseudomonadati</taxon>
        <taxon>Pseudomonadota</taxon>
        <taxon>Acidithiobacillia</taxon>
        <taxon>Acidithiobacillales</taxon>
        <taxon>Acidithiobacillaceae</taxon>
        <taxon>Acidithiobacillus</taxon>
    </lineage>
</organism>
<dbReference type="Gene3D" id="1.10.10.10">
    <property type="entry name" value="Winged helix-like DNA-binding domain superfamily/Winged helix DNA-binding domain"/>
    <property type="match status" value="1"/>
</dbReference>
<evidence type="ECO:0000313" key="6">
    <source>
        <dbReference type="EMBL" id="OFC32348.1"/>
    </source>
</evidence>
<keyword evidence="4" id="KW-0804">Transcription</keyword>
<dbReference type="InterPro" id="IPR036390">
    <property type="entry name" value="WH_DNA-bd_sf"/>
</dbReference>
<dbReference type="PATRIC" id="fig|33059.14.peg.626"/>
<comment type="similarity">
    <text evidence="1">Belongs to the LysR transcriptional regulatory family.</text>
</comment>
<feature type="domain" description="HTH lysR-type" evidence="5">
    <location>
        <begin position="6"/>
        <end position="63"/>
    </location>
</feature>
<dbReference type="InterPro" id="IPR005119">
    <property type="entry name" value="LysR_subst-bd"/>
</dbReference>
<evidence type="ECO:0000313" key="8">
    <source>
        <dbReference type="Proteomes" id="UP000175616"/>
    </source>
</evidence>
<dbReference type="EMBL" id="LZYH01001014">
    <property type="protein sequence ID" value="OFC42615.1"/>
    <property type="molecule type" value="Genomic_DNA"/>
</dbReference>
<dbReference type="Proteomes" id="UP000175707">
    <property type="component" value="Unassembled WGS sequence"/>
</dbReference>
<evidence type="ECO:0000313" key="9">
    <source>
        <dbReference type="Proteomes" id="UP000175707"/>
    </source>
</evidence>
<dbReference type="GO" id="GO:0003700">
    <property type="term" value="F:DNA-binding transcription factor activity"/>
    <property type="evidence" value="ECO:0007669"/>
    <property type="project" value="InterPro"/>
</dbReference>
<dbReference type="EMBL" id="LZYE01000260">
    <property type="protein sequence ID" value="OFC32348.1"/>
    <property type="molecule type" value="Genomic_DNA"/>
</dbReference>
<reference evidence="8 9" key="1">
    <citation type="submission" date="2016-06" db="EMBL/GenBank/DDBJ databases">
        <title>Gene turnover analysis identifies the evolutionary adaptation of the extremophile Acidithiobacillus caldus.</title>
        <authorList>
            <person name="Zhang X."/>
        </authorList>
    </citation>
    <scope>NUCLEOTIDE SEQUENCE [LARGE SCALE GENOMIC DNA]</scope>
    <source>
        <strain evidence="6 8">DX</strain>
        <strain evidence="7 9">S1</strain>
    </source>
</reference>
<dbReference type="InterPro" id="IPR036388">
    <property type="entry name" value="WH-like_DNA-bd_sf"/>
</dbReference>
<dbReference type="PANTHER" id="PTHR30126">
    <property type="entry name" value="HTH-TYPE TRANSCRIPTIONAL REGULATOR"/>
    <property type="match status" value="1"/>
</dbReference>
<evidence type="ECO:0000256" key="3">
    <source>
        <dbReference type="ARBA" id="ARBA00023125"/>
    </source>
</evidence>
<dbReference type="RefSeq" id="WP_064306310.1">
    <property type="nucleotide sequence ID" value="NZ_CP026328.2"/>
</dbReference>
<gene>
    <name evidence="6" type="ORF">BAE27_10665</name>
    <name evidence="7" type="ORF">BAE30_15080</name>
</gene>
<dbReference type="CDD" id="cd08419">
    <property type="entry name" value="PBP2_CbbR_RubisCO_like"/>
    <property type="match status" value="1"/>
</dbReference>
<comment type="caution">
    <text evidence="7">The sequence shown here is derived from an EMBL/GenBank/DDBJ whole genome shotgun (WGS) entry which is preliminary data.</text>
</comment>
<dbReference type="SUPFAM" id="SSF46785">
    <property type="entry name" value="Winged helix' DNA-binding domain"/>
    <property type="match status" value="1"/>
</dbReference>
<evidence type="ECO:0000259" key="5">
    <source>
        <dbReference type="PROSITE" id="PS50931"/>
    </source>
</evidence>
<dbReference type="Proteomes" id="UP000175616">
    <property type="component" value="Unassembled WGS sequence"/>
</dbReference>
<dbReference type="GO" id="GO:0000976">
    <property type="term" value="F:transcription cis-regulatory region binding"/>
    <property type="evidence" value="ECO:0007669"/>
    <property type="project" value="TreeGrafter"/>
</dbReference>
<dbReference type="Gene3D" id="3.40.190.290">
    <property type="match status" value="1"/>
</dbReference>
<dbReference type="PROSITE" id="PS50931">
    <property type="entry name" value="HTH_LYSR"/>
    <property type="match status" value="1"/>
</dbReference>
<dbReference type="SUPFAM" id="SSF53850">
    <property type="entry name" value="Periplasmic binding protein-like II"/>
    <property type="match status" value="1"/>
</dbReference>
<dbReference type="PANTHER" id="PTHR30126:SF5">
    <property type="entry name" value="HTH-TYPE TRANSCRIPTIONAL ACTIVATOR CMPR"/>
    <property type="match status" value="1"/>
</dbReference>
<proteinExistence type="inferred from homology"/>
<dbReference type="Pfam" id="PF03466">
    <property type="entry name" value="LysR_substrate"/>
    <property type="match status" value="1"/>
</dbReference>